<name>A0A4Y2NZJ8_ARAVE</name>
<dbReference type="PANTHER" id="PTHR47331">
    <property type="entry name" value="PHD-TYPE DOMAIN-CONTAINING PROTEIN"/>
    <property type="match status" value="1"/>
</dbReference>
<dbReference type="InterPro" id="IPR043128">
    <property type="entry name" value="Rev_trsase/Diguanyl_cyclase"/>
</dbReference>
<dbReference type="Proteomes" id="UP000499080">
    <property type="component" value="Unassembled WGS sequence"/>
</dbReference>
<dbReference type="Gene3D" id="3.10.10.10">
    <property type="entry name" value="HIV Type 1 Reverse Transcriptase, subunit A, domain 1"/>
    <property type="match status" value="1"/>
</dbReference>
<dbReference type="Gene3D" id="3.30.70.270">
    <property type="match status" value="1"/>
</dbReference>
<evidence type="ECO:0000313" key="2">
    <source>
        <dbReference type="Proteomes" id="UP000499080"/>
    </source>
</evidence>
<dbReference type="GO" id="GO:0071897">
    <property type="term" value="P:DNA biosynthetic process"/>
    <property type="evidence" value="ECO:0007669"/>
    <property type="project" value="UniProtKB-ARBA"/>
</dbReference>
<protein>
    <recommendedName>
        <fullName evidence="3">Reverse transcriptase domain-containing protein</fullName>
    </recommendedName>
</protein>
<dbReference type="InterPro" id="IPR043502">
    <property type="entry name" value="DNA/RNA_pol_sf"/>
</dbReference>
<proteinExistence type="predicted"/>
<evidence type="ECO:0008006" key="3">
    <source>
        <dbReference type="Google" id="ProtNLM"/>
    </source>
</evidence>
<evidence type="ECO:0000313" key="1">
    <source>
        <dbReference type="EMBL" id="GBN43216.1"/>
    </source>
</evidence>
<dbReference type="AlphaFoldDB" id="A0A4Y2NZJ8"/>
<organism evidence="1 2">
    <name type="scientific">Araneus ventricosus</name>
    <name type="common">Orbweaver spider</name>
    <name type="synonym">Epeira ventricosa</name>
    <dbReference type="NCBI Taxonomy" id="182803"/>
    <lineage>
        <taxon>Eukaryota</taxon>
        <taxon>Metazoa</taxon>
        <taxon>Ecdysozoa</taxon>
        <taxon>Arthropoda</taxon>
        <taxon>Chelicerata</taxon>
        <taxon>Arachnida</taxon>
        <taxon>Araneae</taxon>
        <taxon>Araneomorphae</taxon>
        <taxon>Entelegynae</taxon>
        <taxon>Araneoidea</taxon>
        <taxon>Araneidae</taxon>
        <taxon>Araneus</taxon>
    </lineage>
</organism>
<dbReference type="EMBL" id="BGPR01009937">
    <property type="protein sequence ID" value="GBN43216.1"/>
    <property type="molecule type" value="Genomic_DNA"/>
</dbReference>
<sequence length="130" mass="15534">FRIGKYGVIADIEKAFLQIELHEDDRPYLKFLWWQDGQKEQLRIFQHRRVVFGITSSPFLLEATLEFHLNNAPPDYKETAHKLLKSIVDNRVHSVDNEEELMKFIHESQEILSPARFNLRGWEYTSFEKN</sequence>
<comment type="caution">
    <text evidence="1">The sequence shown here is derived from an EMBL/GenBank/DDBJ whole genome shotgun (WGS) entry which is preliminary data.</text>
</comment>
<dbReference type="SUPFAM" id="SSF56672">
    <property type="entry name" value="DNA/RNA polymerases"/>
    <property type="match status" value="1"/>
</dbReference>
<reference evidence="1 2" key="1">
    <citation type="journal article" date="2019" name="Sci. Rep.">
        <title>Orb-weaving spider Araneus ventricosus genome elucidates the spidroin gene catalogue.</title>
        <authorList>
            <person name="Kono N."/>
            <person name="Nakamura H."/>
            <person name="Ohtoshi R."/>
            <person name="Moran D.A.P."/>
            <person name="Shinohara A."/>
            <person name="Yoshida Y."/>
            <person name="Fujiwara M."/>
            <person name="Mori M."/>
            <person name="Tomita M."/>
            <person name="Arakawa K."/>
        </authorList>
    </citation>
    <scope>NUCLEOTIDE SEQUENCE [LARGE SCALE GENOMIC DNA]</scope>
</reference>
<gene>
    <name evidence="1" type="ORF">AVEN_37874-2_1</name>
</gene>
<keyword evidence="2" id="KW-1185">Reference proteome</keyword>
<accession>A0A4Y2NZJ8</accession>
<feature type="non-terminal residue" evidence="1">
    <location>
        <position position="1"/>
    </location>
</feature>
<dbReference type="OrthoDB" id="6432134at2759"/>